<organism evidence="8">
    <name type="scientific">marine sediment metagenome</name>
    <dbReference type="NCBI Taxonomy" id="412755"/>
    <lineage>
        <taxon>unclassified sequences</taxon>
        <taxon>metagenomes</taxon>
        <taxon>ecological metagenomes</taxon>
    </lineage>
</organism>
<comment type="caution">
    <text evidence="8">The sequence shown here is derived from an EMBL/GenBank/DDBJ whole genome shotgun (WGS) entry which is preliminary data.</text>
</comment>
<evidence type="ECO:0000256" key="6">
    <source>
        <dbReference type="SAM" id="Phobius"/>
    </source>
</evidence>
<evidence type="ECO:0000313" key="8">
    <source>
        <dbReference type="EMBL" id="GAG01357.1"/>
    </source>
</evidence>
<gene>
    <name evidence="8" type="ORF">S01H1_37957</name>
</gene>
<reference evidence="8" key="1">
    <citation type="journal article" date="2014" name="Front. Microbiol.">
        <title>High frequency of phylogenetically diverse reductive dehalogenase-homologous genes in deep subseafloor sedimentary metagenomes.</title>
        <authorList>
            <person name="Kawai M."/>
            <person name="Futagami T."/>
            <person name="Toyoda A."/>
            <person name="Takaki Y."/>
            <person name="Nishi S."/>
            <person name="Hori S."/>
            <person name="Arai W."/>
            <person name="Tsubouchi T."/>
            <person name="Morono Y."/>
            <person name="Uchiyama I."/>
            <person name="Ito T."/>
            <person name="Fujiyama A."/>
            <person name="Inagaki F."/>
            <person name="Takami H."/>
        </authorList>
    </citation>
    <scope>NUCLEOTIDE SEQUENCE</scope>
    <source>
        <strain evidence="8">Expedition CK06-06</strain>
    </source>
</reference>
<dbReference type="InterPro" id="IPR051337">
    <property type="entry name" value="OPA_Antiporter"/>
</dbReference>
<evidence type="ECO:0000256" key="4">
    <source>
        <dbReference type="ARBA" id="ARBA00023136"/>
    </source>
</evidence>
<dbReference type="EMBL" id="BARS01023858">
    <property type="protein sequence ID" value="GAG01357.1"/>
    <property type="molecule type" value="Genomic_DNA"/>
</dbReference>
<feature type="transmembrane region" description="Helical" evidence="6">
    <location>
        <begin position="60"/>
        <end position="79"/>
    </location>
</feature>
<evidence type="ECO:0000256" key="3">
    <source>
        <dbReference type="ARBA" id="ARBA00022989"/>
    </source>
</evidence>
<feature type="transmembrane region" description="Helical" evidence="6">
    <location>
        <begin position="21"/>
        <end position="40"/>
    </location>
</feature>
<feature type="non-terminal residue" evidence="8">
    <location>
        <position position="235"/>
    </location>
</feature>
<dbReference type="GO" id="GO:0012505">
    <property type="term" value="C:endomembrane system"/>
    <property type="evidence" value="ECO:0007669"/>
    <property type="project" value="UniProtKB-SubCell"/>
</dbReference>
<feature type="transmembrane region" description="Helical" evidence="6">
    <location>
        <begin position="152"/>
        <end position="173"/>
    </location>
</feature>
<feature type="region of interest" description="Disordered" evidence="5">
    <location>
        <begin position="211"/>
        <end position="235"/>
    </location>
</feature>
<feature type="domain" description="Major facilitator superfamily (MFS) profile" evidence="7">
    <location>
        <begin position="22"/>
        <end position="235"/>
    </location>
</feature>
<dbReference type="GO" id="GO:0035435">
    <property type="term" value="P:phosphate ion transmembrane transport"/>
    <property type="evidence" value="ECO:0007669"/>
    <property type="project" value="TreeGrafter"/>
</dbReference>
<sequence length="235" mass="26852">MEQAQSKRVLKAGKLSGWQMRAFWSAGIFYLFYYFCKYNFGAAIPGMQEEFGFTDKTVGWILTAFLWVYALGQFINGFLGDRYGPKRILIFGALGGIIVNVIFAFGGRIAGYVGLGSLTVFITLWSLNGYFSSMGWAPLCRILYNWFPENRWGTWMGWANFLCYFGAFLVFPITTFTIQHWGWRAAFIISPAFLFAMMVVFLFLGKSSPQDAGLETEWDERQDTEKPARRTGARE</sequence>
<accession>X0UQ10</accession>
<dbReference type="InterPro" id="IPR020846">
    <property type="entry name" value="MFS_dom"/>
</dbReference>
<comment type="subcellular location">
    <subcellularLocation>
        <location evidence="1">Endomembrane system</location>
        <topology evidence="1">Multi-pass membrane protein</topology>
    </subcellularLocation>
</comment>
<dbReference type="InterPro" id="IPR036259">
    <property type="entry name" value="MFS_trans_sf"/>
</dbReference>
<evidence type="ECO:0000256" key="2">
    <source>
        <dbReference type="ARBA" id="ARBA00022692"/>
    </source>
</evidence>
<evidence type="ECO:0000256" key="5">
    <source>
        <dbReference type="SAM" id="MobiDB-lite"/>
    </source>
</evidence>
<dbReference type="InterPro" id="IPR011701">
    <property type="entry name" value="MFS"/>
</dbReference>
<dbReference type="SUPFAM" id="SSF103473">
    <property type="entry name" value="MFS general substrate transporter"/>
    <property type="match status" value="1"/>
</dbReference>
<dbReference type="Pfam" id="PF07690">
    <property type="entry name" value="MFS_1"/>
    <property type="match status" value="1"/>
</dbReference>
<feature type="transmembrane region" description="Helical" evidence="6">
    <location>
        <begin position="185"/>
        <end position="204"/>
    </location>
</feature>
<keyword evidence="2 6" id="KW-0812">Transmembrane</keyword>
<dbReference type="PANTHER" id="PTHR43826:SF3">
    <property type="entry name" value="GLUCOSE-6-PHOSPHATE EXCHANGER SLC37A4"/>
    <property type="match status" value="1"/>
</dbReference>
<feature type="compositionally biased region" description="Basic and acidic residues" evidence="5">
    <location>
        <begin position="219"/>
        <end position="235"/>
    </location>
</feature>
<feature type="transmembrane region" description="Helical" evidence="6">
    <location>
        <begin position="88"/>
        <end position="106"/>
    </location>
</feature>
<dbReference type="PANTHER" id="PTHR43826">
    <property type="entry name" value="GLUCOSE-6-PHOSPHATE EXCHANGER SLC37A4"/>
    <property type="match status" value="1"/>
</dbReference>
<dbReference type="AlphaFoldDB" id="X0UQ10"/>
<dbReference type="Gene3D" id="1.20.1250.20">
    <property type="entry name" value="MFS general substrate transporter like domains"/>
    <property type="match status" value="1"/>
</dbReference>
<dbReference type="GO" id="GO:0016020">
    <property type="term" value="C:membrane"/>
    <property type="evidence" value="ECO:0007669"/>
    <property type="project" value="UniProtKB-ARBA"/>
</dbReference>
<dbReference type="GO" id="GO:0061513">
    <property type="term" value="F:glucose 6-phosphate:phosphate antiporter activity"/>
    <property type="evidence" value="ECO:0007669"/>
    <property type="project" value="TreeGrafter"/>
</dbReference>
<dbReference type="PROSITE" id="PS50850">
    <property type="entry name" value="MFS"/>
    <property type="match status" value="1"/>
</dbReference>
<evidence type="ECO:0000259" key="7">
    <source>
        <dbReference type="PROSITE" id="PS50850"/>
    </source>
</evidence>
<keyword evidence="4 6" id="KW-0472">Membrane</keyword>
<evidence type="ECO:0000256" key="1">
    <source>
        <dbReference type="ARBA" id="ARBA00004127"/>
    </source>
</evidence>
<name>X0UQ10_9ZZZZ</name>
<protein>
    <recommendedName>
        <fullName evidence="7">Major facilitator superfamily (MFS) profile domain-containing protein</fullName>
    </recommendedName>
</protein>
<keyword evidence="3 6" id="KW-1133">Transmembrane helix</keyword>
<proteinExistence type="predicted"/>